<evidence type="ECO:0000256" key="1">
    <source>
        <dbReference type="SAM" id="MobiDB-lite"/>
    </source>
</evidence>
<name>G2GP78_9ACTN</name>
<dbReference type="EMBL" id="AGBF01000349">
    <property type="protein sequence ID" value="EGX54691.1"/>
    <property type="molecule type" value="Genomic_DNA"/>
</dbReference>
<feature type="compositionally biased region" description="Gly residues" evidence="1">
    <location>
        <begin position="1"/>
        <end position="11"/>
    </location>
</feature>
<keyword evidence="3" id="KW-1185">Reference proteome</keyword>
<dbReference type="PATRIC" id="fig|700597.3.peg.7118"/>
<protein>
    <submittedName>
        <fullName evidence="2">Uncharacterized protein</fullName>
    </submittedName>
</protein>
<accession>G2GP78</accession>
<dbReference type="AlphaFoldDB" id="G2GP78"/>
<reference evidence="2 3" key="1">
    <citation type="submission" date="2011-08" db="EMBL/GenBank/DDBJ databases">
        <authorList>
            <person name="Lin Y."/>
            <person name="Hao X."/>
            <person name="Johnstone L."/>
            <person name="Miller S.J."/>
            <person name="Wei G."/>
            <person name="Rensing C."/>
        </authorList>
    </citation>
    <scope>NUCLEOTIDE SEQUENCE [LARGE SCALE GENOMIC DNA]</scope>
    <source>
        <strain evidence="2 3">K42</strain>
    </source>
</reference>
<dbReference type="Proteomes" id="UP000004217">
    <property type="component" value="Unassembled WGS sequence"/>
</dbReference>
<sequence>MAMPGLSGGSWTGIPARTMHLMGGDREMQRTREREPQRASSPLINMITPSRRYADSTFGIEGVGVT</sequence>
<comment type="caution">
    <text evidence="2">The sequence shown here is derived from an EMBL/GenBank/DDBJ whole genome shotgun (WGS) entry which is preliminary data.</text>
</comment>
<evidence type="ECO:0000313" key="2">
    <source>
        <dbReference type="EMBL" id="EGX54691.1"/>
    </source>
</evidence>
<feature type="compositionally biased region" description="Basic and acidic residues" evidence="1">
    <location>
        <begin position="23"/>
        <end position="37"/>
    </location>
</feature>
<proteinExistence type="predicted"/>
<organism evidence="2 3">
    <name type="scientific">Streptomyces zinciresistens K42</name>
    <dbReference type="NCBI Taxonomy" id="700597"/>
    <lineage>
        <taxon>Bacteria</taxon>
        <taxon>Bacillati</taxon>
        <taxon>Actinomycetota</taxon>
        <taxon>Actinomycetes</taxon>
        <taxon>Kitasatosporales</taxon>
        <taxon>Streptomycetaceae</taxon>
        <taxon>Streptomyces</taxon>
    </lineage>
</organism>
<evidence type="ECO:0000313" key="3">
    <source>
        <dbReference type="Proteomes" id="UP000004217"/>
    </source>
</evidence>
<feature type="region of interest" description="Disordered" evidence="1">
    <location>
        <begin position="1"/>
        <end position="44"/>
    </location>
</feature>
<gene>
    <name evidence="2" type="ORF">SZN_36679</name>
</gene>